<dbReference type="KEGG" id="vg:55001966"/>
<accession>A0A385EH25</accession>
<organism evidence="1 2">
    <name type="scientific">Synechococcus phage S-T4</name>
    <dbReference type="NCBI Taxonomy" id="2268578"/>
    <lineage>
        <taxon>Viruses</taxon>
        <taxon>Duplodnaviria</taxon>
        <taxon>Heunggongvirae</taxon>
        <taxon>Uroviricota</taxon>
        <taxon>Caudoviricetes</taxon>
        <taxon>Pantevenvirales</taxon>
        <taxon>Kyanoviridae</taxon>
        <taxon>Tamkungvirus</taxon>
        <taxon>Tamkungvirus ST4</taxon>
    </lineage>
</organism>
<dbReference type="GeneID" id="55001966"/>
<protein>
    <submittedName>
        <fullName evidence="1">Uncharacterized protein</fullName>
    </submittedName>
</protein>
<reference evidence="2" key="1">
    <citation type="submission" date="2018-05" db="EMBL/GenBank/DDBJ databases">
        <authorList>
            <person name="You S."/>
        </authorList>
    </citation>
    <scope>NUCLEOTIDE SEQUENCE [LARGE SCALE GENOMIC DNA]</scope>
</reference>
<dbReference type="RefSeq" id="YP_009810944.1">
    <property type="nucleotide sequence ID" value="NC_048049.1"/>
</dbReference>
<evidence type="ECO:0000313" key="1">
    <source>
        <dbReference type="EMBL" id="AXQ70585.1"/>
    </source>
</evidence>
<proteinExistence type="predicted"/>
<keyword evidence="2" id="KW-1185">Reference proteome</keyword>
<name>A0A385EH25_9CAUD</name>
<evidence type="ECO:0000313" key="2">
    <source>
        <dbReference type="Proteomes" id="UP000257648"/>
    </source>
</evidence>
<sequence length="104" mass="11597">MKSFQQFLSESVTIQGDFTGNMYIGGSQPEPQKVGESYVADIMWNGSLHRLEFTAESLPSNKGLAEQLQDDYPGAIVQNIYPVQTGNVNITSSKRYHPGKLDWI</sequence>
<dbReference type="EMBL" id="MH412654">
    <property type="protein sequence ID" value="AXQ70585.1"/>
    <property type="molecule type" value="Genomic_DNA"/>
</dbReference>
<dbReference type="Proteomes" id="UP000257648">
    <property type="component" value="Segment"/>
</dbReference>